<evidence type="ECO:0000313" key="12">
    <source>
        <dbReference type="Proteomes" id="UP000053257"/>
    </source>
</evidence>
<evidence type="ECO:0000256" key="5">
    <source>
        <dbReference type="ARBA" id="ARBA00022963"/>
    </source>
</evidence>
<comment type="catalytic activity">
    <reaction evidence="9">
        <text>a 1-acyl-sn-glycero-3-phosphocholine + H2O = sn-glycerol 3-phosphocholine + a fatty acid + H(+)</text>
        <dbReference type="Rhea" id="RHEA:15177"/>
        <dbReference type="ChEBI" id="CHEBI:15377"/>
        <dbReference type="ChEBI" id="CHEBI:15378"/>
        <dbReference type="ChEBI" id="CHEBI:16870"/>
        <dbReference type="ChEBI" id="CHEBI:28868"/>
        <dbReference type="ChEBI" id="CHEBI:58168"/>
        <dbReference type="EC" id="3.1.1.5"/>
    </reaction>
</comment>
<keyword evidence="6 8" id="KW-0443">Lipid metabolism</keyword>
<evidence type="ECO:0000256" key="9">
    <source>
        <dbReference type="RuleBase" id="RU362103"/>
    </source>
</evidence>
<dbReference type="SMART" id="SM00022">
    <property type="entry name" value="PLAc"/>
    <property type="match status" value="1"/>
</dbReference>
<gene>
    <name evidence="11" type="ORF">PHLGIDRAFT_468918</name>
</gene>
<dbReference type="HOGENOM" id="CLU_014602_1_0_1"/>
<evidence type="ECO:0000313" key="11">
    <source>
        <dbReference type="EMBL" id="KIP06142.1"/>
    </source>
</evidence>
<keyword evidence="7" id="KW-0325">Glycoprotein</keyword>
<keyword evidence="5 8" id="KW-0442">Lipid degradation</keyword>
<dbReference type="EC" id="3.1.1.5" evidence="2 9"/>
<accession>A0A0C3S6E2</accession>
<dbReference type="PANTHER" id="PTHR10728">
    <property type="entry name" value="CYTOSOLIC PHOSPHOLIPASE A2"/>
    <property type="match status" value="1"/>
</dbReference>
<evidence type="ECO:0000256" key="4">
    <source>
        <dbReference type="ARBA" id="ARBA00022801"/>
    </source>
</evidence>
<dbReference type="Gene3D" id="3.40.1090.10">
    <property type="entry name" value="Cytosolic phospholipase A2 catalytic domain"/>
    <property type="match status" value="1"/>
</dbReference>
<dbReference type="PROSITE" id="PS51210">
    <property type="entry name" value="PLA2C"/>
    <property type="match status" value="1"/>
</dbReference>
<evidence type="ECO:0000256" key="1">
    <source>
        <dbReference type="ARBA" id="ARBA00008780"/>
    </source>
</evidence>
<feature type="chain" id="PRO_5005111321" description="Lysophospholipase" evidence="9">
    <location>
        <begin position="26"/>
        <end position="605"/>
    </location>
</feature>
<evidence type="ECO:0000256" key="8">
    <source>
        <dbReference type="PROSITE-ProRule" id="PRU00555"/>
    </source>
</evidence>
<sequence>MSPLWRTSALVFLAILLSPHALTAAQLTPAGIAYTPQVSACPSGTSLVRSTGMTHQNLSQGEEGYVSSRQAKVLPAAWSTYLANVEHSAAQQHTSLPAYVKEVLSCAGDRPTLGIATSGGGHRAAFFGAGVLNALDGRNATSVGAGTGGLLQTASYLSGLSGGSWLLTSLVQAGFPTIPSLIFGLNAGGANSFGGFLTQFDLFQVSNNTIVENEFLETLLGEVSGKAAEGFHVTIADVWARTLSRHFVNGTTAANFLDPNFTHGAGETFSSLVNLPIFQAHQIPFPIVIGDTLSTHENDSTIVTGDEVPLSNPIYEFNVFEFGSFDPMLASFIPMSMLGSHGATCVTGFDQTAFVAGVSSNLWSEFNTSAAALQASEIGPIIDVINATFPQSGIRLDSAIVPNPFVGVAPTTYLDSSETQIALVDGGIDGQVIPIQPLLVKARDVDVIVAIDASADTEDNFTDGASLIATQDRVNLFPTAYSFPPVPATAAGFTAANLTKRPTFFGCNTSTSAPLLIYIANGGAPLGQVPQTNVSTFTDTFSASTIQGFLDQTFDIATQGIAVGDEKDPEWPVCLACAVVDRARARKGVDRSGACVGCLQRYCAS</sequence>
<evidence type="ECO:0000256" key="2">
    <source>
        <dbReference type="ARBA" id="ARBA00013274"/>
    </source>
</evidence>
<comment type="similarity">
    <text evidence="1 9">Belongs to the lysophospholipase family.</text>
</comment>
<dbReference type="GO" id="GO:0004622">
    <property type="term" value="F:phosphatidylcholine lysophospholipase activity"/>
    <property type="evidence" value="ECO:0007669"/>
    <property type="project" value="UniProtKB-EC"/>
</dbReference>
<dbReference type="EMBL" id="KN840524">
    <property type="protein sequence ID" value="KIP06142.1"/>
    <property type="molecule type" value="Genomic_DNA"/>
</dbReference>
<evidence type="ECO:0000256" key="6">
    <source>
        <dbReference type="ARBA" id="ARBA00023098"/>
    </source>
</evidence>
<dbReference type="GO" id="GO:0005829">
    <property type="term" value="C:cytosol"/>
    <property type="evidence" value="ECO:0007669"/>
    <property type="project" value="TreeGrafter"/>
</dbReference>
<feature type="domain" description="PLA2c" evidence="10">
    <location>
        <begin position="40"/>
        <end position="605"/>
    </location>
</feature>
<dbReference type="GO" id="GO:0004623">
    <property type="term" value="F:phospholipase A2 activity"/>
    <property type="evidence" value="ECO:0007669"/>
    <property type="project" value="TreeGrafter"/>
</dbReference>
<evidence type="ECO:0000259" key="10">
    <source>
        <dbReference type="PROSITE" id="PS51210"/>
    </source>
</evidence>
<dbReference type="GO" id="GO:0046475">
    <property type="term" value="P:glycerophospholipid catabolic process"/>
    <property type="evidence" value="ECO:0007669"/>
    <property type="project" value="TreeGrafter"/>
</dbReference>
<name>A0A0C3S6E2_PHLG1</name>
<dbReference type="OrthoDB" id="4084751at2759"/>
<dbReference type="PANTHER" id="PTHR10728:SF33">
    <property type="entry name" value="LYSOPHOSPHOLIPASE 1-RELATED"/>
    <property type="match status" value="1"/>
</dbReference>
<dbReference type="InterPro" id="IPR016035">
    <property type="entry name" value="Acyl_Trfase/lysoPLipase"/>
</dbReference>
<proteinExistence type="inferred from homology"/>
<protein>
    <recommendedName>
        <fullName evidence="2 9">Lysophospholipase</fullName>
        <ecNumber evidence="2 9">3.1.1.5</ecNumber>
    </recommendedName>
</protein>
<dbReference type="AlphaFoldDB" id="A0A0C3S6E2"/>
<dbReference type="STRING" id="745531.A0A0C3S6E2"/>
<evidence type="ECO:0000256" key="3">
    <source>
        <dbReference type="ARBA" id="ARBA00022729"/>
    </source>
</evidence>
<feature type="signal peptide" evidence="9">
    <location>
        <begin position="1"/>
        <end position="25"/>
    </location>
</feature>
<keyword evidence="3 9" id="KW-0732">Signal</keyword>
<dbReference type="Pfam" id="PF01735">
    <property type="entry name" value="PLA2_B"/>
    <property type="match status" value="1"/>
</dbReference>
<dbReference type="Proteomes" id="UP000053257">
    <property type="component" value="Unassembled WGS sequence"/>
</dbReference>
<organism evidence="11 12">
    <name type="scientific">Phlebiopsis gigantea (strain 11061_1 CR5-6)</name>
    <name type="common">White-rot fungus</name>
    <name type="synonym">Peniophora gigantea</name>
    <dbReference type="NCBI Taxonomy" id="745531"/>
    <lineage>
        <taxon>Eukaryota</taxon>
        <taxon>Fungi</taxon>
        <taxon>Dikarya</taxon>
        <taxon>Basidiomycota</taxon>
        <taxon>Agaricomycotina</taxon>
        <taxon>Agaricomycetes</taxon>
        <taxon>Polyporales</taxon>
        <taxon>Phanerochaetaceae</taxon>
        <taxon>Phlebiopsis</taxon>
    </lineage>
</organism>
<evidence type="ECO:0000256" key="7">
    <source>
        <dbReference type="ARBA" id="ARBA00023180"/>
    </source>
</evidence>
<keyword evidence="4 8" id="KW-0378">Hydrolase</keyword>
<keyword evidence="12" id="KW-1185">Reference proteome</keyword>
<dbReference type="SUPFAM" id="SSF52151">
    <property type="entry name" value="FabD/lysophospholipase-like"/>
    <property type="match status" value="1"/>
</dbReference>
<dbReference type="InterPro" id="IPR002642">
    <property type="entry name" value="LysoPLipase_cat_dom"/>
</dbReference>
<reference evidence="11 12" key="1">
    <citation type="journal article" date="2014" name="PLoS Genet.">
        <title>Analysis of the Phlebiopsis gigantea genome, transcriptome and secretome provides insight into its pioneer colonization strategies of wood.</title>
        <authorList>
            <person name="Hori C."/>
            <person name="Ishida T."/>
            <person name="Igarashi K."/>
            <person name="Samejima M."/>
            <person name="Suzuki H."/>
            <person name="Master E."/>
            <person name="Ferreira P."/>
            <person name="Ruiz-Duenas F.J."/>
            <person name="Held B."/>
            <person name="Canessa P."/>
            <person name="Larrondo L.F."/>
            <person name="Schmoll M."/>
            <person name="Druzhinina I.S."/>
            <person name="Kubicek C.P."/>
            <person name="Gaskell J.A."/>
            <person name="Kersten P."/>
            <person name="St John F."/>
            <person name="Glasner J."/>
            <person name="Sabat G."/>
            <person name="Splinter BonDurant S."/>
            <person name="Syed K."/>
            <person name="Yadav J."/>
            <person name="Mgbeahuruike A.C."/>
            <person name="Kovalchuk A."/>
            <person name="Asiegbu F.O."/>
            <person name="Lackner G."/>
            <person name="Hoffmeister D."/>
            <person name="Rencoret J."/>
            <person name="Gutierrez A."/>
            <person name="Sun H."/>
            <person name="Lindquist E."/>
            <person name="Barry K."/>
            <person name="Riley R."/>
            <person name="Grigoriev I.V."/>
            <person name="Henrissat B."/>
            <person name="Kues U."/>
            <person name="Berka R.M."/>
            <person name="Martinez A.T."/>
            <person name="Covert S.F."/>
            <person name="Blanchette R.A."/>
            <person name="Cullen D."/>
        </authorList>
    </citation>
    <scope>NUCLEOTIDE SEQUENCE [LARGE SCALE GENOMIC DNA]</scope>
    <source>
        <strain evidence="11 12">11061_1 CR5-6</strain>
    </source>
</reference>